<dbReference type="InterPro" id="IPR013087">
    <property type="entry name" value="Znf_C2H2_type"/>
</dbReference>
<evidence type="ECO:0000259" key="1">
    <source>
        <dbReference type="PROSITE" id="PS00028"/>
    </source>
</evidence>
<dbReference type="Proteomes" id="UP001328107">
    <property type="component" value="Unassembled WGS sequence"/>
</dbReference>
<organism evidence="2 3">
    <name type="scientific">Pristionchus mayeri</name>
    <dbReference type="NCBI Taxonomy" id="1317129"/>
    <lineage>
        <taxon>Eukaryota</taxon>
        <taxon>Metazoa</taxon>
        <taxon>Ecdysozoa</taxon>
        <taxon>Nematoda</taxon>
        <taxon>Chromadorea</taxon>
        <taxon>Rhabditida</taxon>
        <taxon>Rhabditina</taxon>
        <taxon>Diplogasteromorpha</taxon>
        <taxon>Diplogasteroidea</taxon>
        <taxon>Neodiplogasteridae</taxon>
        <taxon>Pristionchus</taxon>
    </lineage>
</organism>
<protein>
    <recommendedName>
        <fullName evidence="1">C2H2-type domain-containing protein</fullName>
    </recommendedName>
</protein>
<keyword evidence="3" id="KW-1185">Reference proteome</keyword>
<dbReference type="AlphaFoldDB" id="A0AAN4Z356"/>
<dbReference type="EMBL" id="BTRK01000001">
    <property type="protein sequence ID" value="GMR31078.1"/>
    <property type="molecule type" value="Genomic_DNA"/>
</dbReference>
<accession>A0AAN4Z356</accession>
<evidence type="ECO:0000313" key="3">
    <source>
        <dbReference type="Proteomes" id="UP001328107"/>
    </source>
</evidence>
<gene>
    <name evidence="2" type="ORF">PMAYCL1PPCAC_01273</name>
</gene>
<comment type="caution">
    <text evidence="2">The sequence shown here is derived from an EMBL/GenBank/DDBJ whole genome shotgun (WGS) entry which is preliminary data.</text>
</comment>
<feature type="domain" description="C2H2-type" evidence="1">
    <location>
        <begin position="63"/>
        <end position="85"/>
    </location>
</feature>
<feature type="non-terminal residue" evidence="2">
    <location>
        <position position="1"/>
    </location>
</feature>
<reference evidence="3" key="1">
    <citation type="submission" date="2022-10" db="EMBL/GenBank/DDBJ databases">
        <title>Genome assembly of Pristionchus species.</title>
        <authorList>
            <person name="Yoshida K."/>
            <person name="Sommer R.J."/>
        </authorList>
    </citation>
    <scope>NUCLEOTIDE SEQUENCE [LARGE SCALE GENOMIC DNA]</scope>
    <source>
        <strain evidence="3">RS5460</strain>
    </source>
</reference>
<sequence>HLGNPKLRPTMEFIMDTLPTKYAPLYASANRRDILPLMRADHPVGRSLMTDIEEHIGYAKTRCFDCDLIFANAAEYFEHILYFLHSFDIPFQELDLITIVVNVQKKHLYRPNPPYHLFPY</sequence>
<proteinExistence type="predicted"/>
<name>A0AAN4Z356_9BILA</name>
<dbReference type="PROSITE" id="PS00028">
    <property type="entry name" value="ZINC_FINGER_C2H2_1"/>
    <property type="match status" value="1"/>
</dbReference>
<evidence type="ECO:0000313" key="2">
    <source>
        <dbReference type="EMBL" id="GMR31078.1"/>
    </source>
</evidence>